<gene>
    <name evidence="2" type="ORF">MPOCJGCO_0088</name>
</gene>
<proteinExistence type="predicted"/>
<accession>A0ABQ4TTR2</accession>
<keyword evidence="3" id="KW-1185">Reference proteome</keyword>
<comment type="caution">
    <text evidence="2">The sequence shown here is derived from an EMBL/GenBank/DDBJ whole genome shotgun (WGS) entry which is preliminary data.</text>
</comment>
<organism evidence="2 3">
    <name type="scientific">Methylobacterium trifolii</name>
    <dbReference type="NCBI Taxonomy" id="1003092"/>
    <lineage>
        <taxon>Bacteria</taxon>
        <taxon>Pseudomonadati</taxon>
        <taxon>Pseudomonadota</taxon>
        <taxon>Alphaproteobacteria</taxon>
        <taxon>Hyphomicrobiales</taxon>
        <taxon>Methylobacteriaceae</taxon>
        <taxon>Methylobacterium</taxon>
    </lineage>
</organism>
<feature type="region of interest" description="Disordered" evidence="1">
    <location>
        <begin position="1"/>
        <end position="23"/>
    </location>
</feature>
<dbReference type="EMBL" id="BPRB01000005">
    <property type="protein sequence ID" value="GJE58011.1"/>
    <property type="molecule type" value="Genomic_DNA"/>
</dbReference>
<evidence type="ECO:0000256" key="1">
    <source>
        <dbReference type="SAM" id="MobiDB-lite"/>
    </source>
</evidence>
<evidence type="ECO:0000313" key="2">
    <source>
        <dbReference type="EMBL" id="GJE58011.1"/>
    </source>
</evidence>
<dbReference type="Proteomes" id="UP001055057">
    <property type="component" value="Unassembled WGS sequence"/>
</dbReference>
<sequence length="375" mass="42014">MRYGPLPARMRRTTVRAPPAGPPQRRDMRFFIDFDNGDLIRGWIVPDNPLAISRVVVAVDGRRMAEIPAAIVDEAFKRNGWHSTGQCTFELTDGTVPGLSDLRRLELYDADTNVMIYRRVPRDGLVMQRVLLLNTGIHPETVIQGTLFRHFQQSYFGLHRMSDEILTSIFASQAMPSSLLSGSIVVPRYESLFTPDLMLTTILLHDPHVEMATRMLWLRARAQAAADPARSWRVGRHAESALFAEDCDFTDVKSLKRFFKMLPEAAYHLLYNPLTRQLGTRLPDDRVHPGNSIVAIEILARVGIVGHRDYFEAFVSTLLDRLGIDEAVPAPTPIPSEALALAERLRSVKAVADMLVFDIAMSDAVRGSVAKGWAN</sequence>
<reference evidence="2" key="1">
    <citation type="journal article" date="2021" name="Front. Microbiol.">
        <title>Comprehensive Comparative Genomics and Phenotyping of Methylobacterium Species.</title>
        <authorList>
            <person name="Alessa O."/>
            <person name="Ogura Y."/>
            <person name="Fujitani Y."/>
            <person name="Takami H."/>
            <person name="Hayashi T."/>
            <person name="Sahin N."/>
            <person name="Tani A."/>
        </authorList>
    </citation>
    <scope>NUCLEOTIDE SEQUENCE</scope>
    <source>
        <strain evidence="2">DSM 23632</strain>
    </source>
</reference>
<evidence type="ECO:0000313" key="3">
    <source>
        <dbReference type="Proteomes" id="UP001055057"/>
    </source>
</evidence>
<reference evidence="2" key="2">
    <citation type="submission" date="2021-08" db="EMBL/GenBank/DDBJ databases">
        <authorList>
            <person name="Tani A."/>
            <person name="Ola A."/>
            <person name="Ogura Y."/>
            <person name="Katsura K."/>
            <person name="Hayashi T."/>
        </authorList>
    </citation>
    <scope>NUCLEOTIDE SEQUENCE</scope>
    <source>
        <strain evidence="2">DSM 23632</strain>
    </source>
</reference>
<protein>
    <submittedName>
        <fullName evidence="2">Uncharacterized protein</fullName>
    </submittedName>
</protein>
<name>A0ABQ4TTR2_9HYPH</name>